<name>A0AAJ6QXV5_9ACAR</name>
<dbReference type="GeneID" id="100897937"/>
<protein>
    <submittedName>
        <fullName evidence="2">Uncharacterized protein LOC100897937</fullName>
    </submittedName>
</protein>
<accession>A0AAJ6QXV5</accession>
<sequence length="266" mass="30418">MSVVDFPSQEIPLILMARQEDATAPKEEEEIEFVDILNVVQNLFVSRIQTSAYNRFRSYLDQPRRVFVARCSRCSKHRLLPNMIDPGGLHFARTCLTMKRQCSEPNEHPGPATEPQYLPGSFVIVLNPLSLEFEPAIVEFSHDASGDYVMISHDEKGVPVRIAYFVTFLTHRDRGPTGGWFPTESMKPLKYPIPTKITSKTVLEAFRECRPYECYSLRDRLFHYSVMLPMLRVKRDPLADDLSDDELIEADDLSDDDLIATEGVES</sequence>
<dbReference type="RefSeq" id="XP_003747282.1">
    <property type="nucleotide sequence ID" value="XM_003747234.1"/>
</dbReference>
<organism evidence="1 2">
    <name type="scientific">Galendromus occidentalis</name>
    <name type="common">western predatory mite</name>
    <dbReference type="NCBI Taxonomy" id="34638"/>
    <lineage>
        <taxon>Eukaryota</taxon>
        <taxon>Metazoa</taxon>
        <taxon>Ecdysozoa</taxon>
        <taxon>Arthropoda</taxon>
        <taxon>Chelicerata</taxon>
        <taxon>Arachnida</taxon>
        <taxon>Acari</taxon>
        <taxon>Parasitiformes</taxon>
        <taxon>Mesostigmata</taxon>
        <taxon>Gamasina</taxon>
        <taxon>Phytoseioidea</taxon>
        <taxon>Phytoseiidae</taxon>
        <taxon>Typhlodrominae</taxon>
        <taxon>Galendromus</taxon>
    </lineage>
</organism>
<keyword evidence="1" id="KW-1185">Reference proteome</keyword>
<proteinExistence type="predicted"/>
<dbReference type="AlphaFoldDB" id="A0AAJ6QXV5"/>
<evidence type="ECO:0000313" key="1">
    <source>
        <dbReference type="Proteomes" id="UP000694867"/>
    </source>
</evidence>
<gene>
    <name evidence="2" type="primary">LOC100897937</name>
</gene>
<reference evidence="2" key="1">
    <citation type="submission" date="2025-08" db="UniProtKB">
        <authorList>
            <consortium name="RefSeq"/>
        </authorList>
    </citation>
    <scope>IDENTIFICATION</scope>
</reference>
<dbReference type="KEGG" id="goe:100897937"/>
<evidence type="ECO:0000313" key="2">
    <source>
        <dbReference type="RefSeq" id="XP_003747282.1"/>
    </source>
</evidence>
<dbReference type="Proteomes" id="UP000694867">
    <property type="component" value="Unplaced"/>
</dbReference>